<evidence type="ECO:0000313" key="16">
    <source>
        <dbReference type="EMBL" id="OWR44539.1"/>
    </source>
</evidence>
<evidence type="ECO:0000256" key="11">
    <source>
        <dbReference type="ARBA" id="ARBA00023211"/>
    </source>
</evidence>
<keyword evidence="13" id="KW-0812">Transmembrane</keyword>
<dbReference type="KEGG" id="dpl:KGM_209932"/>
<feature type="domain" description="Mab-21-like HhH/H2TH-like" evidence="15">
    <location>
        <begin position="343"/>
        <end position="408"/>
    </location>
</feature>
<sequence length="510" mass="58908">MAVTSSKKQGDRDTDESSQVKNESSQVKNESSQVKNESTLLPRGLMDIIQGITNMNQNEETVSANSIPRIPCITNLNSLLADIYVRYIAIKREDFDLHFKVFSEVFKKLHGNMKAVDKYYERYASNIHFAGSHYDNLRIKKPDEFDMDIVIGLPVNLHVNGVNPEDSDIVIEQRFPAYVQLRGGTQYQNIIIRDGADAVINRAAHSWLDDRKYILRSKFTDWFKSVGNRALNMLPRHDNRPSVVVDGRIYTVRTSTSGPAWTIIMEASGFRLDVDLVPAFKLPEARWPVGKQYRDIPLACRRDYWLVVPKPNKTGDCPNDEHRSWRLALHDQEKQLLHNTYNLRNIIRLIKKFRDEQGMKKIASYYIKTLFFWEILQTDTDFWKKNDVATLFKHMLLKFKMALDNGEINAEQLEKERQAPSRSPPARRLAARPSRESSGWFWSWLWGWAGDGKNWFPILGGATLLALLAFLYKSMGKMKTLVRKTNSCSTIPVKKQPTKPEKFKPCKCED</sequence>
<dbReference type="AlphaFoldDB" id="A0A212EST8"/>
<dbReference type="eggNOG" id="KOG0075">
    <property type="taxonomic scope" value="Eukaryota"/>
</dbReference>
<evidence type="ECO:0000259" key="15">
    <source>
        <dbReference type="Pfam" id="PF20266"/>
    </source>
</evidence>
<name>A0A212EST8_DANPL</name>
<evidence type="ECO:0000256" key="4">
    <source>
        <dbReference type="ARBA" id="ARBA00022679"/>
    </source>
</evidence>
<keyword evidence="13" id="KW-0472">Membrane</keyword>
<comment type="cofactor">
    <cofactor evidence="2">
        <name>Mg(2+)</name>
        <dbReference type="ChEBI" id="CHEBI:18420"/>
    </cofactor>
</comment>
<dbReference type="Pfam" id="PF20266">
    <property type="entry name" value="Mab-21_C"/>
    <property type="match status" value="1"/>
</dbReference>
<evidence type="ECO:0000256" key="12">
    <source>
        <dbReference type="SAM" id="MobiDB-lite"/>
    </source>
</evidence>
<keyword evidence="13" id="KW-1133">Transmembrane helix</keyword>
<accession>A0A212EST8</accession>
<gene>
    <name evidence="16" type="ORF">KGM_209932</name>
</gene>
<keyword evidence="4" id="KW-0808">Transferase</keyword>
<evidence type="ECO:0000256" key="10">
    <source>
        <dbReference type="ARBA" id="ARBA00023134"/>
    </source>
</evidence>
<organism evidence="16 17">
    <name type="scientific">Danaus plexippus plexippus</name>
    <dbReference type="NCBI Taxonomy" id="278856"/>
    <lineage>
        <taxon>Eukaryota</taxon>
        <taxon>Metazoa</taxon>
        <taxon>Ecdysozoa</taxon>
        <taxon>Arthropoda</taxon>
        <taxon>Hexapoda</taxon>
        <taxon>Insecta</taxon>
        <taxon>Pterygota</taxon>
        <taxon>Neoptera</taxon>
        <taxon>Endopterygota</taxon>
        <taxon>Lepidoptera</taxon>
        <taxon>Glossata</taxon>
        <taxon>Ditrysia</taxon>
        <taxon>Papilionoidea</taxon>
        <taxon>Nymphalidae</taxon>
        <taxon>Danainae</taxon>
        <taxon>Danaini</taxon>
        <taxon>Danaina</taxon>
        <taxon>Danaus</taxon>
        <taxon>Danaus</taxon>
    </lineage>
</organism>
<dbReference type="PANTHER" id="PTHR10656">
    <property type="entry name" value="CELL FATE DETERMINING PROTEIN MAB21-RELATED"/>
    <property type="match status" value="1"/>
</dbReference>
<dbReference type="GO" id="GO:0016779">
    <property type="term" value="F:nucleotidyltransferase activity"/>
    <property type="evidence" value="ECO:0007669"/>
    <property type="project" value="UniProtKB-KW"/>
</dbReference>
<evidence type="ECO:0000256" key="8">
    <source>
        <dbReference type="ARBA" id="ARBA00022840"/>
    </source>
</evidence>
<comment type="caution">
    <text evidence="16">The sequence shown here is derived from an EMBL/GenBank/DDBJ whole genome shotgun (WGS) entry which is preliminary data.</text>
</comment>
<dbReference type="InterPro" id="IPR046903">
    <property type="entry name" value="Mab-21-like_nuc_Trfase"/>
</dbReference>
<dbReference type="PANTHER" id="PTHR10656:SF42">
    <property type="entry name" value="CYCLIC GMP-AMP SYNTHASE-LIKE PROTEIN-RELATED"/>
    <property type="match status" value="1"/>
</dbReference>
<evidence type="ECO:0000256" key="2">
    <source>
        <dbReference type="ARBA" id="ARBA00001946"/>
    </source>
</evidence>
<evidence type="ECO:0000256" key="7">
    <source>
        <dbReference type="ARBA" id="ARBA00022741"/>
    </source>
</evidence>
<dbReference type="SMART" id="SM01265">
    <property type="entry name" value="Mab-21"/>
    <property type="match status" value="1"/>
</dbReference>
<dbReference type="Gene3D" id="1.10.1410.40">
    <property type="match status" value="1"/>
</dbReference>
<evidence type="ECO:0000256" key="6">
    <source>
        <dbReference type="ARBA" id="ARBA00022723"/>
    </source>
</evidence>
<keyword evidence="11" id="KW-0464">Manganese</keyword>
<dbReference type="InterPro" id="IPR024810">
    <property type="entry name" value="MAB21L/cGLR"/>
</dbReference>
<keyword evidence="8" id="KW-0067">ATP-binding</keyword>
<keyword evidence="6" id="KW-0479">Metal-binding</keyword>
<protein>
    <submittedName>
        <fullName evidence="16">ADP-ribosylation factor protein</fullName>
    </submittedName>
</protein>
<dbReference type="FunCoup" id="A0A212EST8">
    <property type="interactions" value="8"/>
</dbReference>
<evidence type="ECO:0000313" key="17">
    <source>
        <dbReference type="Proteomes" id="UP000007151"/>
    </source>
</evidence>
<dbReference type="Proteomes" id="UP000007151">
    <property type="component" value="Unassembled WGS sequence"/>
</dbReference>
<evidence type="ECO:0000259" key="14">
    <source>
        <dbReference type="Pfam" id="PF03281"/>
    </source>
</evidence>
<keyword evidence="10" id="KW-0342">GTP-binding</keyword>
<evidence type="ECO:0000256" key="5">
    <source>
        <dbReference type="ARBA" id="ARBA00022695"/>
    </source>
</evidence>
<feature type="region of interest" description="Disordered" evidence="12">
    <location>
        <begin position="1"/>
        <end position="37"/>
    </location>
</feature>
<evidence type="ECO:0000256" key="9">
    <source>
        <dbReference type="ARBA" id="ARBA00022842"/>
    </source>
</evidence>
<evidence type="ECO:0000256" key="1">
    <source>
        <dbReference type="ARBA" id="ARBA00001936"/>
    </source>
</evidence>
<reference evidence="16 17" key="1">
    <citation type="journal article" date="2011" name="Cell">
        <title>The monarch butterfly genome yields insights into long-distance migration.</title>
        <authorList>
            <person name="Zhan S."/>
            <person name="Merlin C."/>
            <person name="Boore J.L."/>
            <person name="Reppert S.M."/>
        </authorList>
    </citation>
    <scope>NUCLEOTIDE SEQUENCE [LARGE SCALE GENOMIC DNA]</scope>
    <source>
        <strain evidence="16">F-2</strain>
    </source>
</reference>
<dbReference type="GO" id="GO:0046872">
    <property type="term" value="F:metal ion binding"/>
    <property type="evidence" value="ECO:0007669"/>
    <property type="project" value="UniProtKB-KW"/>
</dbReference>
<evidence type="ECO:0000256" key="13">
    <source>
        <dbReference type="SAM" id="Phobius"/>
    </source>
</evidence>
<comment type="similarity">
    <text evidence="3">Belongs to the mab-21 family.</text>
</comment>
<dbReference type="GO" id="GO:0005525">
    <property type="term" value="F:GTP binding"/>
    <property type="evidence" value="ECO:0007669"/>
    <property type="project" value="UniProtKB-KW"/>
</dbReference>
<proteinExistence type="inferred from homology"/>
<keyword evidence="9" id="KW-0460">Magnesium</keyword>
<dbReference type="InterPro" id="IPR046906">
    <property type="entry name" value="Mab-21_HhH/H2TH-like"/>
</dbReference>
<dbReference type="InParanoid" id="A0A212EST8"/>
<feature type="compositionally biased region" description="Polar residues" evidence="12">
    <location>
        <begin position="17"/>
        <end position="37"/>
    </location>
</feature>
<keyword evidence="7" id="KW-0547">Nucleotide-binding</keyword>
<dbReference type="Pfam" id="PF03281">
    <property type="entry name" value="Mab-21"/>
    <property type="match status" value="1"/>
</dbReference>
<keyword evidence="17" id="KW-1185">Reference proteome</keyword>
<evidence type="ECO:0000256" key="3">
    <source>
        <dbReference type="ARBA" id="ARBA00008307"/>
    </source>
</evidence>
<dbReference type="GO" id="GO:0005524">
    <property type="term" value="F:ATP binding"/>
    <property type="evidence" value="ECO:0007669"/>
    <property type="project" value="UniProtKB-KW"/>
</dbReference>
<keyword evidence="5" id="KW-0548">Nucleotidyltransferase</keyword>
<feature type="domain" description="Mab-21-like nucleotidyltransferase" evidence="14">
    <location>
        <begin position="133"/>
        <end position="339"/>
    </location>
</feature>
<comment type="cofactor">
    <cofactor evidence="1">
        <name>Mn(2+)</name>
        <dbReference type="ChEBI" id="CHEBI:29035"/>
    </cofactor>
</comment>
<dbReference type="EMBL" id="AGBW02012724">
    <property type="protein sequence ID" value="OWR44539.1"/>
    <property type="molecule type" value="Genomic_DNA"/>
</dbReference>
<feature type="transmembrane region" description="Helical" evidence="13">
    <location>
        <begin position="455"/>
        <end position="472"/>
    </location>
</feature>
<dbReference type="Gene3D" id="3.30.460.90">
    <property type="match status" value="1"/>
</dbReference>